<evidence type="ECO:0000313" key="4">
    <source>
        <dbReference type="EMBL" id="PFH54491.1"/>
    </source>
</evidence>
<dbReference type="PANTHER" id="PTHR36854:SF1">
    <property type="entry name" value="TRANSMEMBRANE PROTEIN"/>
    <property type="match status" value="1"/>
</dbReference>
<dbReference type="Proteomes" id="UP000242287">
    <property type="component" value="Unassembled WGS sequence"/>
</dbReference>
<feature type="compositionally biased region" description="Polar residues" evidence="1">
    <location>
        <begin position="260"/>
        <end position="278"/>
    </location>
</feature>
<evidence type="ECO:0000256" key="1">
    <source>
        <dbReference type="SAM" id="MobiDB-lite"/>
    </source>
</evidence>
<dbReference type="AlphaFoldDB" id="A0A2A9P0C1"/>
<keyword evidence="2" id="KW-0812">Transmembrane</keyword>
<keyword evidence="2" id="KW-0472">Membrane</keyword>
<accession>A0A2A9P0C1</accession>
<proteinExistence type="predicted"/>
<dbReference type="EMBL" id="KZ301969">
    <property type="protein sequence ID" value="PFH54491.1"/>
    <property type="molecule type" value="Genomic_DNA"/>
</dbReference>
<keyword evidence="5" id="KW-1185">Reference proteome</keyword>
<gene>
    <name evidence="4" type="ORF">AMATHDRAFT_66</name>
</gene>
<feature type="region of interest" description="Disordered" evidence="1">
    <location>
        <begin position="206"/>
        <end position="295"/>
    </location>
</feature>
<feature type="compositionally biased region" description="Low complexity" evidence="1">
    <location>
        <begin position="245"/>
        <end position="259"/>
    </location>
</feature>
<feature type="chain" id="PRO_5012428106" description="Extracellular membrane protein CFEM domain-containing protein" evidence="3">
    <location>
        <begin position="24"/>
        <end position="295"/>
    </location>
</feature>
<evidence type="ECO:0000256" key="3">
    <source>
        <dbReference type="SAM" id="SignalP"/>
    </source>
</evidence>
<feature type="compositionally biased region" description="Basic and acidic residues" evidence="1">
    <location>
        <begin position="282"/>
        <end position="295"/>
    </location>
</feature>
<feature type="transmembrane region" description="Helical" evidence="2">
    <location>
        <begin position="128"/>
        <end position="146"/>
    </location>
</feature>
<dbReference type="PANTHER" id="PTHR36854">
    <property type="entry name" value="CHROMOSOME 9, WHOLE GENOME SHOTGUN SEQUENCE"/>
    <property type="match status" value="1"/>
</dbReference>
<sequence>MTRLSLPPLLLLFLSSLFLSAQCVLNKWEATSFCKCIPNATLSCIASSLNYAISPGICFQSNYSIQRLNIPDNPSQPCLSCTKQWCLNQNLPICRGASLGEINPDTATGKEGDVEARCFQRDSPRDQLVVTLFLLTVFGLLLGAGVKSRIERAGLAAEMPWNAGRRWWEAWIPRRPEDFGFGRLNGGRETERGGYSERLRSDIMGSLCSKPGTHSGERITLAPSQSYGSRPQNGSASRPSDLREAAAAAAEQRLKTAQARGTNASNAQQGKLASQLASQKKYVPEQRQEEQLVWD</sequence>
<organism evidence="4 5">
    <name type="scientific">Amanita thiersii Skay4041</name>
    <dbReference type="NCBI Taxonomy" id="703135"/>
    <lineage>
        <taxon>Eukaryota</taxon>
        <taxon>Fungi</taxon>
        <taxon>Dikarya</taxon>
        <taxon>Basidiomycota</taxon>
        <taxon>Agaricomycotina</taxon>
        <taxon>Agaricomycetes</taxon>
        <taxon>Agaricomycetidae</taxon>
        <taxon>Agaricales</taxon>
        <taxon>Pluteineae</taxon>
        <taxon>Amanitaceae</taxon>
        <taxon>Amanita</taxon>
    </lineage>
</organism>
<protein>
    <recommendedName>
        <fullName evidence="6">Extracellular membrane protein CFEM domain-containing protein</fullName>
    </recommendedName>
</protein>
<evidence type="ECO:0008006" key="6">
    <source>
        <dbReference type="Google" id="ProtNLM"/>
    </source>
</evidence>
<keyword evidence="3" id="KW-0732">Signal</keyword>
<name>A0A2A9P0C1_9AGAR</name>
<evidence type="ECO:0000256" key="2">
    <source>
        <dbReference type="SAM" id="Phobius"/>
    </source>
</evidence>
<evidence type="ECO:0000313" key="5">
    <source>
        <dbReference type="Proteomes" id="UP000242287"/>
    </source>
</evidence>
<dbReference type="OrthoDB" id="2142503at2759"/>
<keyword evidence="2" id="KW-1133">Transmembrane helix</keyword>
<feature type="signal peptide" evidence="3">
    <location>
        <begin position="1"/>
        <end position="23"/>
    </location>
</feature>
<feature type="compositionally biased region" description="Polar residues" evidence="1">
    <location>
        <begin position="222"/>
        <end position="238"/>
    </location>
</feature>
<reference evidence="4 5" key="1">
    <citation type="submission" date="2014-02" db="EMBL/GenBank/DDBJ databases">
        <title>Transposable element dynamics among asymbiotic and ectomycorrhizal Amanita fungi.</title>
        <authorList>
            <consortium name="DOE Joint Genome Institute"/>
            <person name="Hess J."/>
            <person name="Skrede I."/>
            <person name="Wolfe B."/>
            <person name="LaButti K."/>
            <person name="Ohm R.A."/>
            <person name="Grigoriev I.V."/>
            <person name="Pringle A."/>
        </authorList>
    </citation>
    <scope>NUCLEOTIDE SEQUENCE [LARGE SCALE GENOMIC DNA]</scope>
    <source>
        <strain evidence="4 5">SKay4041</strain>
    </source>
</reference>